<evidence type="ECO:0000313" key="2">
    <source>
        <dbReference type="Proteomes" id="UP000324222"/>
    </source>
</evidence>
<proteinExistence type="predicted"/>
<gene>
    <name evidence="1" type="ORF">E2C01_004759</name>
</gene>
<keyword evidence="2" id="KW-1185">Reference proteome</keyword>
<dbReference type="AlphaFoldDB" id="A0A5B7CRJ9"/>
<accession>A0A5B7CRJ9</accession>
<dbReference type="EMBL" id="VSRR010000196">
    <property type="protein sequence ID" value="MPC12080.1"/>
    <property type="molecule type" value="Genomic_DNA"/>
</dbReference>
<reference evidence="1 2" key="1">
    <citation type="submission" date="2019-05" db="EMBL/GenBank/DDBJ databases">
        <title>Another draft genome of Portunus trituberculatus and its Hox gene families provides insights of decapod evolution.</title>
        <authorList>
            <person name="Jeong J.-H."/>
            <person name="Song I."/>
            <person name="Kim S."/>
            <person name="Choi T."/>
            <person name="Kim D."/>
            <person name="Ryu S."/>
            <person name="Kim W."/>
        </authorList>
    </citation>
    <scope>NUCLEOTIDE SEQUENCE [LARGE SCALE GENOMIC DNA]</scope>
    <source>
        <tissue evidence="1">Muscle</tissue>
    </source>
</reference>
<protein>
    <submittedName>
        <fullName evidence="1">Uncharacterized protein</fullName>
    </submittedName>
</protein>
<name>A0A5B7CRJ9_PORTR</name>
<evidence type="ECO:0000313" key="1">
    <source>
        <dbReference type="EMBL" id="MPC12080.1"/>
    </source>
</evidence>
<comment type="caution">
    <text evidence="1">The sequence shown here is derived from an EMBL/GenBank/DDBJ whole genome shotgun (WGS) entry which is preliminary data.</text>
</comment>
<dbReference type="Proteomes" id="UP000324222">
    <property type="component" value="Unassembled WGS sequence"/>
</dbReference>
<organism evidence="1 2">
    <name type="scientific">Portunus trituberculatus</name>
    <name type="common">Swimming crab</name>
    <name type="synonym">Neptunus trituberculatus</name>
    <dbReference type="NCBI Taxonomy" id="210409"/>
    <lineage>
        <taxon>Eukaryota</taxon>
        <taxon>Metazoa</taxon>
        <taxon>Ecdysozoa</taxon>
        <taxon>Arthropoda</taxon>
        <taxon>Crustacea</taxon>
        <taxon>Multicrustacea</taxon>
        <taxon>Malacostraca</taxon>
        <taxon>Eumalacostraca</taxon>
        <taxon>Eucarida</taxon>
        <taxon>Decapoda</taxon>
        <taxon>Pleocyemata</taxon>
        <taxon>Brachyura</taxon>
        <taxon>Eubrachyura</taxon>
        <taxon>Portunoidea</taxon>
        <taxon>Portunidae</taxon>
        <taxon>Portuninae</taxon>
        <taxon>Portunus</taxon>
    </lineage>
</organism>
<sequence>MVNKDCHLMTSDCHDLLKASEPLGWSDKFGEDLLYHHLLSHASACRFSHRLTVHTIPHHTVEQRKPPYTERCSIGALPTLVRTIIAILVAAVKHHDG</sequence>